<reference evidence="3" key="1">
    <citation type="journal article" date="2019" name="Int. J. Syst. Evol. Microbiol.">
        <title>The Global Catalogue of Microorganisms (GCM) 10K type strain sequencing project: providing services to taxonomists for standard genome sequencing and annotation.</title>
        <authorList>
            <consortium name="The Broad Institute Genomics Platform"/>
            <consortium name="The Broad Institute Genome Sequencing Center for Infectious Disease"/>
            <person name="Wu L."/>
            <person name="Ma J."/>
        </authorList>
    </citation>
    <scope>NUCLEOTIDE SEQUENCE [LARGE SCALE GENOMIC DNA]</scope>
    <source>
        <strain evidence="3">CGMCC 1.16031</strain>
    </source>
</reference>
<evidence type="ECO:0000256" key="1">
    <source>
        <dbReference type="SAM" id="Phobius"/>
    </source>
</evidence>
<evidence type="ECO:0000313" key="2">
    <source>
        <dbReference type="EMBL" id="MFC6439924.1"/>
    </source>
</evidence>
<dbReference type="RefSeq" id="WP_131256807.1">
    <property type="nucleotide sequence ID" value="NZ_JBHSUS010000001.1"/>
</dbReference>
<organism evidence="2 3">
    <name type="scientific">Pseudobowmanella zhangzhouensis</name>
    <dbReference type="NCBI Taxonomy" id="1537679"/>
    <lineage>
        <taxon>Bacteria</taxon>
        <taxon>Pseudomonadati</taxon>
        <taxon>Pseudomonadota</taxon>
        <taxon>Gammaproteobacteria</taxon>
        <taxon>Alteromonadales</taxon>
        <taxon>Alteromonadaceae</taxon>
    </lineage>
</organism>
<evidence type="ECO:0000313" key="3">
    <source>
        <dbReference type="Proteomes" id="UP001596364"/>
    </source>
</evidence>
<keyword evidence="3" id="KW-1185">Reference proteome</keyword>
<protein>
    <submittedName>
        <fullName evidence="2">Uncharacterized protein</fullName>
    </submittedName>
</protein>
<dbReference type="Proteomes" id="UP001596364">
    <property type="component" value="Unassembled WGS sequence"/>
</dbReference>
<keyword evidence="1" id="KW-1133">Transmembrane helix</keyword>
<gene>
    <name evidence="2" type="ORF">ACFP85_07175</name>
</gene>
<feature type="transmembrane region" description="Helical" evidence="1">
    <location>
        <begin position="66"/>
        <end position="89"/>
    </location>
</feature>
<comment type="caution">
    <text evidence="2">The sequence shown here is derived from an EMBL/GenBank/DDBJ whole genome shotgun (WGS) entry which is preliminary data.</text>
</comment>
<sequence length="90" mass="10629">MEFADHPIALLIVIICNWPVYKTLAKLFFGEQYQDFAECLKYVAQANWYSALRGKYWEDFWATFKFNTFIICCIGWTLAITEVVARVFLN</sequence>
<name>A0ABW1XMQ8_9ALTE</name>
<keyword evidence="1" id="KW-0472">Membrane</keyword>
<proteinExistence type="predicted"/>
<accession>A0ABW1XMQ8</accession>
<dbReference type="EMBL" id="JBHSUS010000001">
    <property type="protein sequence ID" value="MFC6439924.1"/>
    <property type="molecule type" value="Genomic_DNA"/>
</dbReference>
<keyword evidence="1" id="KW-0812">Transmembrane</keyword>